<keyword evidence="7" id="KW-0040">ANK repeat</keyword>
<dbReference type="SMART" id="SM00248">
    <property type="entry name" value="ANK"/>
    <property type="match status" value="2"/>
</dbReference>
<dbReference type="PROSITE" id="PS50088">
    <property type="entry name" value="ANK_REPEAT"/>
    <property type="match status" value="1"/>
</dbReference>
<protein>
    <recommendedName>
        <fullName evidence="9">Ankyrin repeat domain-containing protein</fullName>
    </recommendedName>
</protein>
<reference evidence="10 11" key="1">
    <citation type="submission" date="2023-11" db="EMBL/GenBank/DDBJ databases">
        <authorList>
            <person name="Okamura Y."/>
        </authorList>
    </citation>
    <scope>NUCLEOTIDE SEQUENCE [LARGE SCALE GENOMIC DNA]</scope>
</reference>
<evidence type="ECO:0000313" key="10">
    <source>
        <dbReference type="EMBL" id="CAK1554528.1"/>
    </source>
</evidence>
<dbReference type="Pfam" id="PF12796">
    <property type="entry name" value="Ank_2"/>
    <property type="match status" value="1"/>
</dbReference>
<evidence type="ECO:0000259" key="9">
    <source>
        <dbReference type="Pfam" id="PF11904"/>
    </source>
</evidence>
<dbReference type="EMBL" id="CAVLEF010000278">
    <property type="protein sequence ID" value="CAK1554528.1"/>
    <property type="molecule type" value="Genomic_DNA"/>
</dbReference>
<dbReference type="InterPro" id="IPR036770">
    <property type="entry name" value="Ankyrin_rpt-contain_sf"/>
</dbReference>
<keyword evidence="11" id="KW-1185">Reference proteome</keyword>
<feature type="repeat" description="ANK" evidence="7">
    <location>
        <begin position="46"/>
        <end position="78"/>
    </location>
</feature>
<comment type="subcellular location">
    <subcellularLocation>
        <location evidence="1">Cell membrane</location>
    </subcellularLocation>
    <subcellularLocation>
        <location evidence="2">Late endosome</location>
    </subcellularLocation>
</comment>
<evidence type="ECO:0000256" key="8">
    <source>
        <dbReference type="SAM" id="MobiDB-lite"/>
    </source>
</evidence>
<evidence type="ECO:0000256" key="1">
    <source>
        <dbReference type="ARBA" id="ARBA00004236"/>
    </source>
</evidence>
<accession>A0AAV1K291</accession>
<dbReference type="InterPro" id="IPR002110">
    <property type="entry name" value="Ankyrin_rpt"/>
</dbReference>
<keyword evidence="3" id="KW-1003">Cell membrane</keyword>
<name>A0AAV1K291_9NEOP</name>
<dbReference type="PANTHER" id="PTHR12447">
    <property type="entry name" value="ANKYRIN REPEAT DOMAIN-CONTAINING PROTEIN 13"/>
    <property type="match status" value="1"/>
</dbReference>
<dbReference type="InterPro" id="IPR055285">
    <property type="entry name" value="ANKRD13_C"/>
</dbReference>
<evidence type="ECO:0000256" key="4">
    <source>
        <dbReference type="ARBA" id="ARBA00022737"/>
    </source>
</evidence>
<dbReference type="InterPro" id="IPR003903">
    <property type="entry name" value="UIM_dom"/>
</dbReference>
<dbReference type="SUPFAM" id="SSF48403">
    <property type="entry name" value="Ankyrin repeat"/>
    <property type="match status" value="1"/>
</dbReference>
<evidence type="ECO:0000256" key="6">
    <source>
        <dbReference type="ARBA" id="ARBA00024956"/>
    </source>
</evidence>
<dbReference type="AlphaFoldDB" id="A0AAV1K291"/>
<dbReference type="GO" id="GO:0005886">
    <property type="term" value="C:plasma membrane"/>
    <property type="evidence" value="ECO:0007669"/>
    <property type="project" value="UniProtKB-SubCell"/>
</dbReference>
<keyword evidence="4" id="KW-0677">Repeat</keyword>
<feature type="compositionally biased region" description="Pro residues" evidence="8">
    <location>
        <begin position="512"/>
        <end position="523"/>
    </location>
</feature>
<sequence length="613" mass="69893">MPVTEQDIIERFPLHWLVWHNNHQELQERLQNNEWNVEDIEKRDPRGRTPLLLAVTLGRVECTRALLNAGANVNCDKDNWTAVHEATARGNATLLSMVLARRDHARHVARARGVPDLLRRLSLTPDFYVELKWDVSSWLPLVTRQCPSDTYRVYKRGANVRVDSTLLGYQDDRWTRGDRTYIFSGHGDSAKLIELNHVAGTVWSEWVEGSVAADQWPAPSRSMISRRLRSPIHLSYLDTDKICFERNKSGIWGWRQDKTELVNKYECKVFSANNVEIVHKMRMENVPRGKRFGYLPPAPIYGFLPADSDHPAVQVEPPPGVNTGDAEVSWEEYFDESVEEPDIGRYKEVITKEDKFKGTLWLCEDYPLEFQEQIMPILDLIASMTPSHFSKLRDFIQMQLPSGFPVKIQFPLFHIVTARFTFVNLFGQEKSVPHVECIQEGSRLTCIIDDACFSAGRGYRAATPHIDDRQAWYTDDDEELLHYAIQQSLMEAGTQCDQVDVWEALRGARPATPTPPAPPPAPPQAQDDLVSQEQTMLQRAIEESLRTASVWPITTQNDTVVQRTESEDAIDGLEDELKAALALSAAEQQARDALQQDEQRALDEALRLSLLDK</sequence>
<dbReference type="InterPro" id="IPR021832">
    <property type="entry name" value="ANKRD13"/>
</dbReference>
<evidence type="ECO:0000313" key="11">
    <source>
        <dbReference type="Proteomes" id="UP001497472"/>
    </source>
</evidence>
<dbReference type="GO" id="GO:0005770">
    <property type="term" value="C:late endosome"/>
    <property type="evidence" value="ECO:0007669"/>
    <property type="project" value="UniProtKB-SubCell"/>
</dbReference>
<organism evidence="10 11">
    <name type="scientific">Leptosia nina</name>
    <dbReference type="NCBI Taxonomy" id="320188"/>
    <lineage>
        <taxon>Eukaryota</taxon>
        <taxon>Metazoa</taxon>
        <taxon>Ecdysozoa</taxon>
        <taxon>Arthropoda</taxon>
        <taxon>Hexapoda</taxon>
        <taxon>Insecta</taxon>
        <taxon>Pterygota</taxon>
        <taxon>Neoptera</taxon>
        <taxon>Endopterygota</taxon>
        <taxon>Lepidoptera</taxon>
        <taxon>Glossata</taxon>
        <taxon>Ditrysia</taxon>
        <taxon>Papilionoidea</taxon>
        <taxon>Pieridae</taxon>
        <taxon>Pierinae</taxon>
        <taxon>Leptosia</taxon>
    </lineage>
</organism>
<evidence type="ECO:0000256" key="7">
    <source>
        <dbReference type="PROSITE-ProRule" id="PRU00023"/>
    </source>
</evidence>
<dbReference type="Pfam" id="PF11904">
    <property type="entry name" value="ANKRD13_C"/>
    <property type="match status" value="1"/>
</dbReference>
<evidence type="ECO:0000256" key="3">
    <source>
        <dbReference type="ARBA" id="ARBA00022475"/>
    </source>
</evidence>
<feature type="region of interest" description="Disordered" evidence="8">
    <location>
        <begin position="508"/>
        <end position="535"/>
    </location>
</feature>
<dbReference type="Gene3D" id="1.25.40.20">
    <property type="entry name" value="Ankyrin repeat-containing domain"/>
    <property type="match status" value="1"/>
</dbReference>
<dbReference type="Proteomes" id="UP001497472">
    <property type="component" value="Unassembled WGS sequence"/>
</dbReference>
<dbReference type="SMART" id="SM00726">
    <property type="entry name" value="UIM"/>
    <property type="match status" value="3"/>
</dbReference>
<dbReference type="PANTHER" id="PTHR12447:SF31">
    <property type="entry name" value="LD31969P"/>
    <property type="match status" value="1"/>
</dbReference>
<comment type="caution">
    <text evidence="10">The sequence shown here is derived from an EMBL/GenBank/DDBJ whole genome shotgun (WGS) entry which is preliminary data.</text>
</comment>
<comment type="function">
    <text evidence="6">Ubiquitin-binding protein that specifically recognizes and binds 'Lys-63'-linked ubiquitin. Does not bind 'Lys-48'-linked ubiquitin. Positively regulates the internalization of ligand-activated EGFR by binding to the Ub moiety of ubiquitinated EGFR at the cell membrane.</text>
</comment>
<evidence type="ECO:0000256" key="2">
    <source>
        <dbReference type="ARBA" id="ARBA00004603"/>
    </source>
</evidence>
<proteinExistence type="predicted"/>
<evidence type="ECO:0000256" key="5">
    <source>
        <dbReference type="ARBA" id="ARBA00023136"/>
    </source>
</evidence>
<gene>
    <name evidence="10" type="ORF">LNINA_LOCUS13437</name>
</gene>
<keyword evidence="5" id="KW-0472">Membrane</keyword>
<dbReference type="PROSITE" id="PS50297">
    <property type="entry name" value="ANK_REP_REGION"/>
    <property type="match status" value="1"/>
</dbReference>
<feature type="domain" description="Ankyrin repeat" evidence="9">
    <location>
        <begin position="161"/>
        <end position="459"/>
    </location>
</feature>